<proteinExistence type="predicted"/>
<comment type="caution">
    <text evidence="1">The sequence shown here is derived from an EMBL/GenBank/DDBJ whole genome shotgun (WGS) entry which is preliminary data.</text>
</comment>
<protein>
    <submittedName>
        <fullName evidence="1">Uncharacterized protein</fullName>
    </submittedName>
</protein>
<evidence type="ECO:0000313" key="2">
    <source>
        <dbReference type="Proteomes" id="UP001165960"/>
    </source>
</evidence>
<gene>
    <name evidence="1" type="ORF">DSO57_1023380</name>
</gene>
<keyword evidence="2" id="KW-1185">Reference proteome</keyword>
<reference evidence="1" key="1">
    <citation type="submission" date="2022-04" db="EMBL/GenBank/DDBJ databases">
        <title>Genome of the entomopathogenic fungus Entomophthora muscae.</title>
        <authorList>
            <person name="Elya C."/>
            <person name="Lovett B.R."/>
            <person name="Lee E."/>
            <person name="Macias A.M."/>
            <person name="Hajek A.E."/>
            <person name="De Bivort B.L."/>
            <person name="Kasson M.T."/>
            <person name="De Fine Licht H.H."/>
            <person name="Stajich J.E."/>
        </authorList>
    </citation>
    <scope>NUCLEOTIDE SEQUENCE</scope>
    <source>
        <strain evidence="1">Berkeley</strain>
    </source>
</reference>
<dbReference type="EMBL" id="QTSX02002251">
    <property type="protein sequence ID" value="KAJ9076735.1"/>
    <property type="molecule type" value="Genomic_DNA"/>
</dbReference>
<sequence>MEQGTSPSSKVKLPNWGEDAVGVRALMQPQHACPGEEPWIILTLASHMTIVLGMATLLGWATSQLFQSSSNEPPYQHLKAKDQPHPPLLRKLLATTAGQANRKATIHHSPATICCLDIISLCLINCPARGSWHSPIKPFASRKLIGSQILVTPAVKQGGIN</sequence>
<dbReference type="Proteomes" id="UP001165960">
    <property type="component" value="Unassembled WGS sequence"/>
</dbReference>
<name>A0ACC2TPR8_9FUNG</name>
<evidence type="ECO:0000313" key="1">
    <source>
        <dbReference type="EMBL" id="KAJ9076735.1"/>
    </source>
</evidence>
<accession>A0ACC2TPR8</accession>
<organism evidence="1 2">
    <name type="scientific">Entomophthora muscae</name>
    <dbReference type="NCBI Taxonomy" id="34485"/>
    <lineage>
        <taxon>Eukaryota</taxon>
        <taxon>Fungi</taxon>
        <taxon>Fungi incertae sedis</taxon>
        <taxon>Zoopagomycota</taxon>
        <taxon>Entomophthoromycotina</taxon>
        <taxon>Entomophthoromycetes</taxon>
        <taxon>Entomophthorales</taxon>
        <taxon>Entomophthoraceae</taxon>
        <taxon>Entomophthora</taxon>
    </lineage>
</organism>